<dbReference type="AlphaFoldDB" id="A0A1H8FYV1"/>
<feature type="transmembrane region" description="Helical" evidence="9">
    <location>
        <begin position="309"/>
        <end position="327"/>
    </location>
</feature>
<name>A0A1H8FYV1_9BURK</name>
<reference evidence="10 11" key="1">
    <citation type="submission" date="2016-10" db="EMBL/GenBank/DDBJ databases">
        <authorList>
            <person name="de Groot N.N."/>
        </authorList>
    </citation>
    <scope>NUCLEOTIDE SEQUENCE [LARGE SCALE GENOMIC DNA]</scope>
    <source>
        <strain evidence="10 11">DSM 15123</strain>
    </source>
</reference>
<sequence length="383" mass="43376">MLFDSSIRRELTRTFGATLFVLLIIVLTMMLIRTLNFANKGTVDPSEVSLVLGFTVLAYFPTILTLSLFIAIVYTLSRMYRDSEMDVWFSSGQGLFRFLRPVLQFSAPVIVVIALLSVFGWPWANAKSQELLNRYQSRGDLERIAPGQFQESRDGSRVFYIDNKDMKERGTPDKASKLFIFARQPKSEVVVSAKNGHIRVQDNDRFAILNDGQSTEIHDDQTLTISRFQEYGIRIGNKPVEVKDVNLNDPSTLTGISPRIIPTQDLFRIAEGRFQGELGWRLGMALAGINFMLLALASSRVNPRSGRSGGLIVALLFFVAYFNLLNFGKNWVATGKINMPMMLLVLHGGVFVVSLLWLWKRHTQWSFGSMLHRRRARETEVPA</sequence>
<evidence type="ECO:0000256" key="5">
    <source>
        <dbReference type="ARBA" id="ARBA00022519"/>
    </source>
</evidence>
<keyword evidence="6 9" id="KW-0812">Transmembrane</keyword>
<keyword evidence="4" id="KW-1003">Cell membrane</keyword>
<evidence type="ECO:0000256" key="7">
    <source>
        <dbReference type="ARBA" id="ARBA00022989"/>
    </source>
</evidence>
<feature type="transmembrane region" description="Helical" evidence="9">
    <location>
        <begin position="12"/>
        <end position="32"/>
    </location>
</feature>
<proteinExistence type="predicted"/>
<comment type="subcellular location">
    <subcellularLocation>
        <location evidence="1">Cell inner membrane</location>
        <topology evidence="1">Multi-pass membrane protein</topology>
    </subcellularLocation>
</comment>
<gene>
    <name evidence="10" type="ORF">SAMN02745977_01234</name>
</gene>
<evidence type="ECO:0000256" key="2">
    <source>
        <dbReference type="ARBA" id="ARBA00014213"/>
    </source>
</evidence>
<dbReference type="GO" id="GO:0043190">
    <property type="term" value="C:ATP-binding cassette (ABC) transporter complex"/>
    <property type="evidence" value="ECO:0007669"/>
    <property type="project" value="InterPro"/>
</dbReference>
<feature type="transmembrane region" description="Helical" evidence="9">
    <location>
        <begin position="278"/>
        <end position="297"/>
    </location>
</feature>
<dbReference type="OrthoDB" id="9778062at2"/>
<accession>A0A1H8FYV1</accession>
<evidence type="ECO:0000256" key="6">
    <source>
        <dbReference type="ARBA" id="ARBA00022692"/>
    </source>
</evidence>
<evidence type="ECO:0000313" key="11">
    <source>
        <dbReference type="Proteomes" id="UP000199531"/>
    </source>
</evidence>
<dbReference type="InterPro" id="IPR005495">
    <property type="entry name" value="LptG/LptF_permease"/>
</dbReference>
<evidence type="ECO:0000256" key="3">
    <source>
        <dbReference type="ARBA" id="ARBA00022448"/>
    </source>
</evidence>
<dbReference type="PANTHER" id="PTHR33529:SF7">
    <property type="entry name" value="LIPOPOLYSACCHARIDE EXPORT SYSTEM PERMEASE PROTEIN LPTF"/>
    <property type="match status" value="1"/>
</dbReference>
<keyword evidence="8 9" id="KW-0472">Membrane</keyword>
<keyword evidence="3" id="KW-0813">Transport</keyword>
<dbReference type="GO" id="GO:0015920">
    <property type="term" value="P:lipopolysaccharide transport"/>
    <property type="evidence" value="ECO:0007669"/>
    <property type="project" value="TreeGrafter"/>
</dbReference>
<organism evidence="10 11">
    <name type="scientific">Brachymonas denitrificans DSM 15123</name>
    <dbReference type="NCBI Taxonomy" id="1121117"/>
    <lineage>
        <taxon>Bacteria</taxon>
        <taxon>Pseudomonadati</taxon>
        <taxon>Pseudomonadota</taxon>
        <taxon>Betaproteobacteria</taxon>
        <taxon>Burkholderiales</taxon>
        <taxon>Comamonadaceae</taxon>
        <taxon>Brachymonas</taxon>
    </lineage>
</organism>
<dbReference type="InterPro" id="IPR030922">
    <property type="entry name" value="LptF"/>
</dbReference>
<evidence type="ECO:0000256" key="9">
    <source>
        <dbReference type="SAM" id="Phobius"/>
    </source>
</evidence>
<dbReference type="GO" id="GO:0055085">
    <property type="term" value="P:transmembrane transport"/>
    <property type="evidence" value="ECO:0007669"/>
    <property type="project" value="InterPro"/>
</dbReference>
<dbReference type="EMBL" id="FOCW01000001">
    <property type="protein sequence ID" value="SEN36704.1"/>
    <property type="molecule type" value="Genomic_DNA"/>
</dbReference>
<feature type="transmembrane region" description="Helical" evidence="9">
    <location>
        <begin position="52"/>
        <end position="77"/>
    </location>
</feature>
<keyword evidence="11" id="KW-1185">Reference proteome</keyword>
<dbReference type="RefSeq" id="WP_091815105.1">
    <property type="nucleotide sequence ID" value="NZ_FOCW01000001.1"/>
</dbReference>
<protein>
    <recommendedName>
        <fullName evidence="2">Lipopolysaccharide export system permease protein LptF</fullName>
    </recommendedName>
</protein>
<evidence type="ECO:0000256" key="8">
    <source>
        <dbReference type="ARBA" id="ARBA00023136"/>
    </source>
</evidence>
<dbReference type="Proteomes" id="UP000199531">
    <property type="component" value="Unassembled WGS sequence"/>
</dbReference>
<feature type="transmembrane region" description="Helical" evidence="9">
    <location>
        <begin position="339"/>
        <end position="359"/>
    </location>
</feature>
<evidence type="ECO:0000256" key="4">
    <source>
        <dbReference type="ARBA" id="ARBA00022475"/>
    </source>
</evidence>
<dbReference type="PANTHER" id="PTHR33529">
    <property type="entry name" value="SLR0882 PROTEIN-RELATED"/>
    <property type="match status" value="1"/>
</dbReference>
<dbReference type="Pfam" id="PF03739">
    <property type="entry name" value="LptF_LptG"/>
    <property type="match status" value="1"/>
</dbReference>
<keyword evidence="7 9" id="KW-1133">Transmembrane helix</keyword>
<feature type="transmembrane region" description="Helical" evidence="9">
    <location>
        <begin position="98"/>
        <end position="124"/>
    </location>
</feature>
<keyword evidence="5" id="KW-0997">Cell inner membrane</keyword>
<evidence type="ECO:0000256" key="1">
    <source>
        <dbReference type="ARBA" id="ARBA00004429"/>
    </source>
</evidence>
<dbReference type="STRING" id="1121117.SAMN02745977_01234"/>
<evidence type="ECO:0000313" key="10">
    <source>
        <dbReference type="EMBL" id="SEN36704.1"/>
    </source>
</evidence>
<dbReference type="NCBIfam" id="TIGR04407">
    <property type="entry name" value="LptF_YjgP"/>
    <property type="match status" value="1"/>
</dbReference>